<evidence type="ECO:0000259" key="9">
    <source>
        <dbReference type="PROSITE" id="PS50262"/>
    </source>
</evidence>
<keyword evidence="7" id="KW-0807">Transducer</keyword>
<evidence type="ECO:0000256" key="3">
    <source>
        <dbReference type="ARBA" id="ARBA00022989"/>
    </source>
</evidence>
<keyword evidence="4" id="KW-0297">G-protein coupled receptor</keyword>
<feature type="transmembrane region" description="Helical" evidence="8">
    <location>
        <begin position="12"/>
        <end position="33"/>
    </location>
</feature>
<dbReference type="EMBL" id="CAJNOR010000036">
    <property type="protein sequence ID" value="CAF0766626.1"/>
    <property type="molecule type" value="Genomic_DNA"/>
</dbReference>
<gene>
    <name evidence="10" type="ORF">XAT740_LOCUS1225</name>
</gene>
<keyword evidence="6" id="KW-0675">Receptor</keyword>
<feature type="transmembrane region" description="Helical" evidence="8">
    <location>
        <begin position="166"/>
        <end position="190"/>
    </location>
</feature>
<dbReference type="GO" id="GO:0016020">
    <property type="term" value="C:membrane"/>
    <property type="evidence" value="ECO:0007669"/>
    <property type="project" value="UniProtKB-SubCell"/>
</dbReference>
<feature type="transmembrane region" description="Helical" evidence="8">
    <location>
        <begin position="85"/>
        <end position="104"/>
    </location>
</feature>
<dbReference type="InterPro" id="IPR050125">
    <property type="entry name" value="GPCR_opsins"/>
</dbReference>
<sequence>MSKANFSCLSWRLAGSTILFAAVICFTLNIRFLTWYQRQPSRNPLILSLFIVSLLVLLISVPSVSIQLLSCCHFFSQTICRVEGFTSFLCGCLCMLTYMALSINRCLLLDQVDQQVFCRCAAIICWIISFIWTLLPVFNYLSSYVSEGLGFHCSINWYDQTQLNRFYILVSFIGIYFIPLIILISVNLILQRRVRNIYFHPVLHYRCTPVVVRNEHRHFHRQTHIQIESIRKANDRKRLRVQYRFAQSILYLVGAYLFAWTPYSILALLQIFHVQLIFENGFYVTLSALIAKFSVILSPLIYLSIMRSQLLTKILFPK</sequence>
<keyword evidence="11" id="KW-1185">Reference proteome</keyword>
<keyword evidence="3 8" id="KW-1133">Transmembrane helix</keyword>
<evidence type="ECO:0000256" key="5">
    <source>
        <dbReference type="ARBA" id="ARBA00023136"/>
    </source>
</evidence>
<dbReference type="InterPro" id="IPR000276">
    <property type="entry name" value="GPCR_Rhodpsn"/>
</dbReference>
<name>A0A813QG46_ADIRI</name>
<dbReference type="Gene3D" id="1.20.1070.10">
    <property type="entry name" value="Rhodopsin 7-helix transmembrane proteins"/>
    <property type="match status" value="1"/>
</dbReference>
<comment type="caution">
    <text evidence="10">The sequence shown here is derived from an EMBL/GenBank/DDBJ whole genome shotgun (WGS) entry which is preliminary data.</text>
</comment>
<evidence type="ECO:0000256" key="7">
    <source>
        <dbReference type="ARBA" id="ARBA00023224"/>
    </source>
</evidence>
<feature type="transmembrane region" description="Helical" evidence="8">
    <location>
        <begin position="116"/>
        <end position="135"/>
    </location>
</feature>
<dbReference type="PRINTS" id="PR00237">
    <property type="entry name" value="GPCRRHODOPSN"/>
</dbReference>
<organism evidence="10 11">
    <name type="scientific">Adineta ricciae</name>
    <name type="common">Rotifer</name>
    <dbReference type="NCBI Taxonomy" id="249248"/>
    <lineage>
        <taxon>Eukaryota</taxon>
        <taxon>Metazoa</taxon>
        <taxon>Spiralia</taxon>
        <taxon>Gnathifera</taxon>
        <taxon>Rotifera</taxon>
        <taxon>Eurotatoria</taxon>
        <taxon>Bdelloidea</taxon>
        <taxon>Adinetida</taxon>
        <taxon>Adinetidae</taxon>
        <taxon>Adineta</taxon>
    </lineage>
</organism>
<protein>
    <recommendedName>
        <fullName evidence="9">G-protein coupled receptors family 1 profile domain-containing protein</fullName>
    </recommendedName>
</protein>
<keyword evidence="2 8" id="KW-0812">Transmembrane</keyword>
<evidence type="ECO:0000256" key="2">
    <source>
        <dbReference type="ARBA" id="ARBA00022692"/>
    </source>
</evidence>
<evidence type="ECO:0000256" key="4">
    <source>
        <dbReference type="ARBA" id="ARBA00023040"/>
    </source>
</evidence>
<dbReference type="PROSITE" id="PS50262">
    <property type="entry name" value="G_PROTEIN_RECEP_F1_2"/>
    <property type="match status" value="1"/>
</dbReference>
<dbReference type="InterPro" id="IPR017452">
    <property type="entry name" value="GPCR_Rhodpsn_7TM"/>
</dbReference>
<evidence type="ECO:0000256" key="6">
    <source>
        <dbReference type="ARBA" id="ARBA00023170"/>
    </source>
</evidence>
<evidence type="ECO:0000256" key="8">
    <source>
        <dbReference type="SAM" id="Phobius"/>
    </source>
</evidence>
<keyword evidence="5 8" id="KW-0472">Membrane</keyword>
<evidence type="ECO:0000313" key="11">
    <source>
        <dbReference type="Proteomes" id="UP000663828"/>
    </source>
</evidence>
<evidence type="ECO:0000256" key="1">
    <source>
        <dbReference type="ARBA" id="ARBA00004141"/>
    </source>
</evidence>
<dbReference type="SUPFAM" id="SSF81321">
    <property type="entry name" value="Family A G protein-coupled receptor-like"/>
    <property type="match status" value="1"/>
</dbReference>
<dbReference type="GO" id="GO:0004930">
    <property type="term" value="F:G protein-coupled receptor activity"/>
    <property type="evidence" value="ECO:0007669"/>
    <property type="project" value="UniProtKB-KW"/>
</dbReference>
<feature type="transmembrane region" description="Helical" evidence="8">
    <location>
        <begin position="248"/>
        <end position="269"/>
    </location>
</feature>
<feature type="domain" description="G-protein coupled receptors family 1 profile" evidence="9">
    <location>
        <begin position="16"/>
        <end position="302"/>
    </location>
</feature>
<dbReference type="AlphaFoldDB" id="A0A813QG46"/>
<feature type="transmembrane region" description="Helical" evidence="8">
    <location>
        <begin position="45"/>
        <end position="65"/>
    </location>
</feature>
<comment type="subcellular location">
    <subcellularLocation>
        <location evidence="1">Membrane</location>
        <topology evidence="1">Multi-pass membrane protein</topology>
    </subcellularLocation>
</comment>
<dbReference type="Proteomes" id="UP000663828">
    <property type="component" value="Unassembled WGS sequence"/>
</dbReference>
<dbReference type="PANTHER" id="PTHR24240">
    <property type="entry name" value="OPSIN"/>
    <property type="match status" value="1"/>
</dbReference>
<feature type="transmembrane region" description="Helical" evidence="8">
    <location>
        <begin position="281"/>
        <end position="303"/>
    </location>
</feature>
<evidence type="ECO:0000313" key="10">
    <source>
        <dbReference type="EMBL" id="CAF0766626.1"/>
    </source>
</evidence>
<accession>A0A813QG46</accession>
<dbReference type="Pfam" id="PF00001">
    <property type="entry name" value="7tm_1"/>
    <property type="match status" value="1"/>
</dbReference>
<proteinExistence type="predicted"/>
<reference evidence="10" key="1">
    <citation type="submission" date="2021-02" db="EMBL/GenBank/DDBJ databases">
        <authorList>
            <person name="Nowell W R."/>
        </authorList>
    </citation>
    <scope>NUCLEOTIDE SEQUENCE</scope>
</reference>